<evidence type="ECO:0000256" key="1">
    <source>
        <dbReference type="ARBA" id="ARBA00000500"/>
    </source>
</evidence>
<proteinExistence type="inferred from homology"/>
<comment type="catalytic activity">
    <reaction evidence="1 6">
        <text>alpha,alpha-trehalose 6-phosphate + H2O = alpha,alpha-trehalose + phosphate</text>
        <dbReference type="Rhea" id="RHEA:23420"/>
        <dbReference type="ChEBI" id="CHEBI:15377"/>
        <dbReference type="ChEBI" id="CHEBI:16551"/>
        <dbReference type="ChEBI" id="CHEBI:43474"/>
        <dbReference type="ChEBI" id="CHEBI:58429"/>
        <dbReference type="EC" id="3.1.3.12"/>
    </reaction>
</comment>
<keyword evidence="6" id="KW-0460">Magnesium</keyword>
<dbReference type="InterPro" id="IPR023214">
    <property type="entry name" value="HAD_sf"/>
</dbReference>
<keyword evidence="4 6" id="KW-0378">Hydrolase</keyword>
<accession>A0ABN3P7J2</accession>
<evidence type="ECO:0000256" key="4">
    <source>
        <dbReference type="ARBA" id="ARBA00022801"/>
    </source>
</evidence>
<dbReference type="EC" id="3.1.3.12" evidence="6"/>
<dbReference type="Proteomes" id="UP001500274">
    <property type="component" value="Unassembled WGS sequence"/>
</dbReference>
<evidence type="ECO:0000256" key="5">
    <source>
        <dbReference type="ARBA" id="ARBA00024179"/>
    </source>
</evidence>
<comment type="function">
    <text evidence="5 6">Removes the phosphate from trehalose 6-phosphate to produce free trehalose.</text>
</comment>
<organism evidence="8 9">
    <name type="scientific">Microbacterium binotii</name>
    <dbReference type="NCBI Taxonomy" id="462710"/>
    <lineage>
        <taxon>Bacteria</taxon>
        <taxon>Bacillati</taxon>
        <taxon>Actinomycetota</taxon>
        <taxon>Actinomycetes</taxon>
        <taxon>Micrococcales</taxon>
        <taxon>Microbacteriaceae</taxon>
        <taxon>Microbacterium</taxon>
    </lineage>
</organism>
<dbReference type="InterPro" id="IPR036412">
    <property type="entry name" value="HAD-like_sf"/>
</dbReference>
<evidence type="ECO:0000313" key="7">
    <source>
        <dbReference type="EMBL" id="GAA2568769.1"/>
    </source>
</evidence>
<evidence type="ECO:0000256" key="6">
    <source>
        <dbReference type="RuleBase" id="RU361117"/>
    </source>
</evidence>
<dbReference type="NCBIfam" id="TIGR01484">
    <property type="entry name" value="HAD-SF-IIB"/>
    <property type="match status" value="1"/>
</dbReference>
<dbReference type="RefSeq" id="WP_344226458.1">
    <property type="nucleotide sequence ID" value="NZ_BAAARI010000002.1"/>
</dbReference>
<keyword evidence="9" id="KW-1185">Reference proteome</keyword>
<dbReference type="InterPro" id="IPR044651">
    <property type="entry name" value="OTSB-like"/>
</dbReference>
<dbReference type="EMBL" id="BAAARI010000006">
    <property type="protein sequence ID" value="GAA2572813.1"/>
    <property type="molecule type" value="Genomic_DNA"/>
</dbReference>
<evidence type="ECO:0000256" key="3">
    <source>
        <dbReference type="ARBA" id="ARBA00008770"/>
    </source>
</evidence>
<protein>
    <recommendedName>
        <fullName evidence="6">Trehalose 6-phosphate phosphatase</fullName>
        <ecNumber evidence="6">3.1.3.12</ecNumber>
    </recommendedName>
</protein>
<dbReference type="InterPro" id="IPR006379">
    <property type="entry name" value="HAD-SF_hydro_IIB"/>
</dbReference>
<dbReference type="Gene3D" id="3.30.70.1020">
    <property type="entry name" value="Trehalose-6-phosphate phosphatase related protein, domain 2"/>
    <property type="match status" value="1"/>
</dbReference>
<reference evidence="8" key="2">
    <citation type="submission" date="2023-12" db="EMBL/GenBank/DDBJ databases">
        <authorList>
            <person name="Sun Q."/>
            <person name="Inoue M."/>
        </authorList>
    </citation>
    <scope>NUCLEOTIDE SEQUENCE</scope>
    <source>
        <strain evidence="8">JCM 16365</strain>
    </source>
</reference>
<comment type="caution">
    <text evidence="8">The sequence shown here is derived from an EMBL/GenBank/DDBJ whole genome shotgun (WGS) entry which is preliminary data.</text>
</comment>
<dbReference type="Gene3D" id="3.40.50.1000">
    <property type="entry name" value="HAD superfamily/HAD-like"/>
    <property type="match status" value="1"/>
</dbReference>
<evidence type="ECO:0000256" key="2">
    <source>
        <dbReference type="ARBA" id="ARBA00005199"/>
    </source>
</evidence>
<dbReference type="PANTHER" id="PTHR43768">
    <property type="entry name" value="TREHALOSE 6-PHOSPHATE PHOSPHATASE"/>
    <property type="match status" value="1"/>
</dbReference>
<keyword evidence="6" id="KW-0479">Metal-binding</keyword>
<reference evidence="8 9" key="1">
    <citation type="journal article" date="2019" name="Int. J. Syst. Evol. Microbiol.">
        <title>The Global Catalogue of Microorganisms (GCM) 10K type strain sequencing project: providing services to taxonomists for standard genome sequencing and annotation.</title>
        <authorList>
            <consortium name="The Broad Institute Genomics Platform"/>
            <consortium name="The Broad Institute Genome Sequencing Center for Infectious Disease"/>
            <person name="Wu L."/>
            <person name="Ma J."/>
        </authorList>
    </citation>
    <scope>NUCLEOTIDE SEQUENCE [LARGE SCALE GENOMIC DNA]</scope>
    <source>
        <strain evidence="8 9">JCM 16365</strain>
    </source>
</reference>
<evidence type="ECO:0000313" key="9">
    <source>
        <dbReference type="Proteomes" id="UP001500274"/>
    </source>
</evidence>
<dbReference type="Pfam" id="PF02358">
    <property type="entry name" value="Trehalose_PPase"/>
    <property type="match status" value="1"/>
</dbReference>
<comment type="cofactor">
    <cofactor evidence="6">
        <name>Mg(2+)</name>
        <dbReference type="ChEBI" id="CHEBI:18420"/>
    </cofactor>
</comment>
<dbReference type="InterPro" id="IPR003337">
    <property type="entry name" value="Trehalose_PPase"/>
</dbReference>
<gene>
    <name evidence="8" type="primary">otsB_2</name>
    <name evidence="7" type="synonym">otsB_1</name>
    <name evidence="7" type="ORF">GCM10009862_04420</name>
    <name evidence="8" type="ORF">GCM10009862_09690</name>
</gene>
<sequence>MSDLDSLALTPRLLVALDFDGTLSPLVDEPMSARMIPAARRALDALTALPATDVALVSGRSLADLRVISEHTDDSLFHLAGSHGAETWHPGARTGQDDPDDPADRELLAELVAEVERIVAPVDGAWVEPKAFGLGLHTRLARPDAAQEAQREVDALLAERAPNWRRRTGRDILEFAFRHEGKDQAVAALRERLGATGVLFAGDDVTDEDALRALGDDDLGVHVGAGDSAASVSVEDPAALAALLHRLAQLRAAR</sequence>
<dbReference type="SUPFAM" id="SSF56784">
    <property type="entry name" value="HAD-like"/>
    <property type="match status" value="1"/>
</dbReference>
<comment type="pathway">
    <text evidence="2 6">Glycan biosynthesis; trehalose biosynthesis.</text>
</comment>
<name>A0ABN3P7J2_9MICO</name>
<dbReference type="PANTHER" id="PTHR43768:SF3">
    <property type="entry name" value="TREHALOSE 6-PHOSPHATE PHOSPHATASE"/>
    <property type="match status" value="1"/>
</dbReference>
<evidence type="ECO:0000313" key="8">
    <source>
        <dbReference type="EMBL" id="GAA2572813.1"/>
    </source>
</evidence>
<dbReference type="EMBL" id="BAAARI010000002">
    <property type="protein sequence ID" value="GAA2568769.1"/>
    <property type="molecule type" value="Genomic_DNA"/>
</dbReference>
<dbReference type="NCBIfam" id="TIGR00685">
    <property type="entry name" value="T6PP"/>
    <property type="match status" value="1"/>
</dbReference>
<comment type="similarity">
    <text evidence="3 6">Belongs to the trehalose phosphatase family.</text>
</comment>